<dbReference type="PROSITE" id="PS50972">
    <property type="entry name" value="PTERIN_BINDING"/>
    <property type="match status" value="1"/>
</dbReference>
<evidence type="ECO:0000256" key="8">
    <source>
        <dbReference type="ARBA" id="ARBA00022909"/>
    </source>
</evidence>
<evidence type="ECO:0000313" key="11">
    <source>
        <dbReference type="Proteomes" id="UP000703590"/>
    </source>
</evidence>
<dbReference type="Proteomes" id="UP000703590">
    <property type="component" value="Unassembled WGS sequence"/>
</dbReference>
<evidence type="ECO:0000256" key="7">
    <source>
        <dbReference type="ARBA" id="ARBA00022842"/>
    </source>
</evidence>
<evidence type="ECO:0000256" key="3">
    <source>
        <dbReference type="ARBA" id="ARBA00004763"/>
    </source>
</evidence>
<reference evidence="10 11" key="2">
    <citation type="submission" date="2021-02" db="EMBL/GenBank/DDBJ databases">
        <title>Sulfurospirillum tamanensis sp. nov.</title>
        <authorList>
            <person name="Frolova A."/>
            <person name="Merkel A."/>
            <person name="Slobodkin A."/>
        </authorList>
    </citation>
    <scope>NUCLEOTIDE SEQUENCE [LARGE SCALE GENOMIC DNA]</scope>
    <source>
        <strain evidence="10 11">T05b</strain>
    </source>
</reference>
<dbReference type="EMBL" id="JAFHKK010000004">
    <property type="protein sequence ID" value="MBN2963781.1"/>
    <property type="molecule type" value="Genomic_DNA"/>
</dbReference>
<dbReference type="NCBIfam" id="TIGR01496">
    <property type="entry name" value="DHPS"/>
    <property type="match status" value="1"/>
</dbReference>
<evidence type="ECO:0000256" key="4">
    <source>
        <dbReference type="ARBA" id="ARBA00012458"/>
    </source>
</evidence>
<keyword evidence="7" id="KW-0460">Magnesium</keyword>
<dbReference type="CDD" id="cd00739">
    <property type="entry name" value="DHPS"/>
    <property type="match status" value="1"/>
</dbReference>
<evidence type="ECO:0000313" key="10">
    <source>
        <dbReference type="EMBL" id="MBN2963781.1"/>
    </source>
</evidence>
<keyword evidence="8" id="KW-0289">Folate biosynthesis</keyword>
<proteinExistence type="predicted"/>
<keyword evidence="6" id="KW-0479">Metal-binding</keyword>
<dbReference type="InterPro" id="IPR006390">
    <property type="entry name" value="DHP_synth_dom"/>
</dbReference>
<comment type="pathway">
    <text evidence="3">Cofactor biosynthesis; tetrahydrofolate biosynthesis; 7,8-dihydrofolate from 2-amino-4-hydroxy-6-hydroxymethyl-7,8-dihydropteridine diphosphate and 4-aminobenzoate: step 1/2.</text>
</comment>
<organism evidence="10 11">
    <name type="scientific">Sulfurospirillum tamanense</name>
    <dbReference type="NCBI Taxonomy" id="2813362"/>
    <lineage>
        <taxon>Bacteria</taxon>
        <taxon>Pseudomonadati</taxon>
        <taxon>Campylobacterota</taxon>
        <taxon>Epsilonproteobacteria</taxon>
        <taxon>Campylobacterales</taxon>
        <taxon>Sulfurospirillaceae</taxon>
        <taxon>Sulfurospirillum</taxon>
    </lineage>
</organism>
<dbReference type="Pfam" id="PF00809">
    <property type="entry name" value="Pterin_bind"/>
    <property type="match status" value="1"/>
</dbReference>
<dbReference type="PANTHER" id="PTHR20941:SF1">
    <property type="entry name" value="FOLIC ACID SYNTHESIS PROTEIN FOL1"/>
    <property type="match status" value="1"/>
</dbReference>
<dbReference type="PIRSF" id="PIRSF000501">
    <property type="entry name" value="DHPS_Campy_prd"/>
    <property type="match status" value="1"/>
</dbReference>
<dbReference type="Gene3D" id="3.20.20.20">
    <property type="entry name" value="Dihydropteroate synthase-like"/>
    <property type="match status" value="1"/>
</dbReference>
<reference evidence="11" key="1">
    <citation type="submission" date="2021-02" db="EMBL/GenBank/DDBJ databases">
        <title>Sulfurospirillum tamanensis sp. nov.</title>
        <authorList>
            <person name="Merkel A.Y."/>
        </authorList>
    </citation>
    <scope>NUCLEOTIDE SEQUENCE [LARGE SCALE GENOMIC DNA]</scope>
    <source>
        <strain evidence="11">T05b</strain>
    </source>
</reference>
<reference evidence="10 11" key="3">
    <citation type="submission" date="2021-02" db="EMBL/GenBank/DDBJ databases">
        <authorList>
            <person name="Merkel A.Y."/>
        </authorList>
    </citation>
    <scope>NUCLEOTIDE SEQUENCE [LARGE SCALE GENOMIC DNA]</scope>
    <source>
        <strain evidence="10 11">T05b</strain>
    </source>
</reference>
<comment type="caution">
    <text evidence="10">The sequence shown here is derived from an EMBL/GenBank/DDBJ whole genome shotgun (WGS) entry which is preliminary data.</text>
</comment>
<evidence type="ECO:0000256" key="1">
    <source>
        <dbReference type="ARBA" id="ARBA00000012"/>
    </source>
</evidence>
<dbReference type="InterPro" id="IPR000489">
    <property type="entry name" value="Pterin-binding_dom"/>
</dbReference>
<dbReference type="PANTHER" id="PTHR20941">
    <property type="entry name" value="FOLATE SYNTHESIS PROTEINS"/>
    <property type="match status" value="1"/>
</dbReference>
<dbReference type="SUPFAM" id="SSF51717">
    <property type="entry name" value="Dihydropteroate synthetase-like"/>
    <property type="match status" value="1"/>
</dbReference>
<evidence type="ECO:0000256" key="6">
    <source>
        <dbReference type="ARBA" id="ARBA00022723"/>
    </source>
</evidence>
<comment type="catalytic activity">
    <reaction evidence="1">
        <text>(7,8-dihydropterin-6-yl)methyl diphosphate + 4-aminobenzoate = 7,8-dihydropteroate + diphosphate</text>
        <dbReference type="Rhea" id="RHEA:19949"/>
        <dbReference type="ChEBI" id="CHEBI:17836"/>
        <dbReference type="ChEBI" id="CHEBI:17839"/>
        <dbReference type="ChEBI" id="CHEBI:33019"/>
        <dbReference type="ChEBI" id="CHEBI:72950"/>
        <dbReference type="EC" id="2.5.1.15"/>
    </reaction>
</comment>
<dbReference type="InterPro" id="IPR011005">
    <property type="entry name" value="Dihydropteroate_synth-like_sf"/>
</dbReference>
<gene>
    <name evidence="10" type="primary">folP</name>
    <name evidence="10" type="ORF">JWV37_03220</name>
</gene>
<sequence length="386" mass="41838">MTCCVLSPSTDVCALLKTMNITPEGVKILEKKGAMNLIYLRDLRTPGANILKQDALSVGADLAVPRGTICCETHTVDALLMATNAQVKALARKASAQPFGLKNLSLFLHSLGVITREKPSVMGIVNLNADSFFKGSRCEEHTALERIETMIAQGAAYIDIGGVSSRPGSIGVSAEEEMARIKPVIDAVYAHKLYEKAVFSLDSYTPKCLDYALSHGFGLVNDITGLADDAVAKLAGEYGAVVCIMHMQGDPKTMQHHPHYEDVIGEVDSFFKQRIEKAKSFGVEKIILDVGIGFGKTVEHNLVLLKHQGHFLRFGYPLLVGASRKSLINTLSPSGVEERLGGTLALHLEAVRNGASIVRCHDVFEHVQAVRVMEALEETLVQGRCL</sequence>
<evidence type="ECO:0000256" key="5">
    <source>
        <dbReference type="ARBA" id="ARBA00022679"/>
    </source>
</evidence>
<comment type="cofactor">
    <cofactor evidence="2">
        <name>Mg(2+)</name>
        <dbReference type="ChEBI" id="CHEBI:18420"/>
    </cofactor>
</comment>
<keyword evidence="5 10" id="KW-0808">Transferase</keyword>
<evidence type="ECO:0000259" key="9">
    <source>
        <dbReference type="PROSITE" id="PS50972"/>
    </source>
</evidence>
<dbReference type="InterPro" id="IPR016227">
    <property type="entry name" value="Dihydropteroate_synthase_prd"/>
</dbReference>
<accession>A0ABS2WQ13</accession>
<dbReference type="EC" id="2.5.1.15" evidence="4"/>
<dbReference type="GO" id="GO:0004156">
    <property type="term" value="F:dihydropteroate synthase activity"/>
    <property type="evidence" value="ECO:0007669"/>
    <property type="project" value="UniProtKB-EC"/>
</dbReference>
<dbReference type="InterPro" id="IPR045031">
    <property type="entry name" value="DHP_synth-like"/>
</dbReference>
<feature type="domain" description="Pterin-binding" evidence="9">
    <location>
        <begin position="119"/>
        <end position="371"/>
    </location>
</feature>
<dbReference type="RefSeq" id="WP_205458221.1">
    <property type="nucleotide sequence ID" value="NZ_JAFHKK010000004.1"/>
</dbReference>
<keyword evidence="11" id="KW-1185">Reference proteome</keyword>
<evidence type="ECO:0000256" key="2">
    <source>
        <dbReference type="ARBA" id="ARBA00001946"/>
    </source>
</evidence>
<protein>
    <recommendedName>
        <fullName evidence="4">dihydropteroate synthase</fullName>
        <ecNumber evidence="4">2.5.1.15</ecNumber>
    </recommendedName>
</protein>
<name>A0ABS2WQ13_9BACT</name>